<accession>A0ABD1KU53</accession>
<evidence type="ECO:0000256" key="3">
    <source>
        <dbReference type="ARBA" id="ARBA00022833"/>
    </source>
</evidence>
<dbReference type="SMART" id="SM00614">
    <property type="entry name" value="ZnF_BED"/>
    <property type="match status" value="1"/>
</dbReference>
<keyword evidence="3" id="KW-0862">Zinc</keyword>
<keyword evidence="2 4" id="KW-0863">Zinc-finger</keyword>
<dbReference type="EMBL" id="JBHFQA010000002">
    <property type="protein sequence ID" value="KAL2102699.1"/>
    <property type="molecule type" value="Genomic_DNA"/>
</dbReference>
<keyword evidence="1" id="KW-0479">Metal-binding</keyword>
<evidence type="ECO:0000259" key="5">
    <source>
        <dbReference type="PROSITE" id="PS50808"/>
    </source>
</evidence>
<sequence length="145" mass="16812">MAAPTQPASPDFLPKKRTNGSIIWRYFGFKPSDEEQKEAFCRECKKLVQTKGSSTTNLFNHLQHHHKLLCEECARLRFTVKTTTTTCKKSQQTTLQTSLSQSIPYEKTSARYKLPSYKLPSYKLPSYKLPRYKLPSYKLPSYKLP</sequence>
<dbReference type="InterPro" id="IPR003656">
    <property type="entry name" value="Znf_BED"/>
</dbReference>
<evidence type="ECO:0000313" key="7">
    <source>
        <dbReference type="Proteomes" id="UP001591681"/>
    </source>
</evidence>
<evidence type="ECO:0000256" key="4">
    <source>
        <dbReference type="PROSITE-ProRule" id="PRU00027"/>
    </source>
</evidence>
<protein>
    <recommendedName>
        <fullName evidence="5">BED-type domain-containing protein</fullName>
    </recommendedName>
</protein>
<dbReference type="Pfam" id="PF02892">
    <property type="entry name" value="zf-BED"/>
    <property type="match status" value="1"/>
</dbReference>
<name>A0ABD1KU53_9TELE</name>
<feature type="domain" description="BED-type" evidence="5">
    <location>
        <begin position="18"/>
        <end position="73"/>
    </location>
</feature>
<dbReference type="PROSITE" id="PS50808">
    <property type="entry name" value="ZF_BED"/>
    <property type="match status" value="1"/>
</dbReference>
<dbReference type="GO" id="GO:0008270">
    <property type="term" value="F:zinc ion binding"/>
    <property type="evidence" value="ECO:0007669"/>
    <property type="project" value="UniProtKB-KW"/>
</dbReference>
<reference evidence="6 7" key="1">
    <citation type="submission" date="2024-09" db="EMBL/GenBank/DDBJ databases">
        <title>A chromosome-level genome assembly of Gray's grenadier anchovy, Coilia grayii.</title>
        <authorList>
            <person name="Fu Z."/>
        </authorList>
    </citation>
    <scope>NUCLEOTIDE SEQUENCE [LARGE SCALE GENOMIC DNA]</scope>
    <source>
        <strain evidence="6">G4</strain>
        <tissue evidence="6">Muscle</tissue>
    </source>
</reference>
<gene>
    <name evidence="6" type="ORF">ACEWY4_001867</name>
</gene>
<organism evidence="6 7">
    <name type="scientific">Coilia grayii</name>
    <name type="common">Gray's grenadier anchovy</name>
    <dbReference type="NCBI Taxonomy" id="363190"/>
    <lineage>
        <taxon>Eukaryota</taxon>
        <taxon>Metazoa</taxon>
        <taxon>Chordata</taxon>
        <taxon>Craniata</taxon>
        <taxon>Vertebrata</taxon>
        <taxon>Euteleostomi</taxon>
        <taxon>Actinopterygii</taxon>
        <taxon>Neopterygii</taxon>
        <taxon>Teleostei</taxon>
        <taxon>Clupei</taxon>
        <taxon>Clupeiformes</taxon>
        <taxon>Clupeoidei</taxon>
        <taxon>Engraulidae</taxon>
        <taxon>Coilinae</taxon>
        <taxon>Coilia</taxon>
    </lineage>
</organism>
<comment type="caution">
    <text evidence="6">The sequence shown here is derived from an EMBL/GenBank/DDBJ whole genome shotgun (WGS) entry which is preliminary data.</text>
</comment>
<proteinExistence type="predicted"/>
<dbReference type="Proteomes" id="UP001591681">
    <property type="component" value="Unassembled WGS sequence"/>
</dbReference>
<evidence type="ECO:0000313" key="6">
    <source>
        <dbReference type="EMBL" id="KAL2102699.1"/>
    </source>
</evidence>
<dbReference type="InterPro" id="IPR036236">
    <property type="entry name" value="Znf_C2H2_sf"/>
</dbReference>
<dbReference type="AlphaFoldDB" id="A0ABD1KU53"/>
<evidence type="ECO:0000256" key="2">
    <source>
        <dbReference type="ARBA" id="ARBA00022771"/>
    </source>
</evidence>
<dbReference type="SUPFAM" id="SSF57667">
    <property type="entry name" value="beta-beta-alpha zinc fingers"/>
    <property type="match status" value="1"/>
</dbReference>
<evidence type="ECO:0000256" key="1">
    <source>
        <dbReference type="ARBA" id="ARBA00022723"/>
    </source>
</evidence>
<keyword evidence="7" id="KW-1185">Reference proteome</keyword>